<proteinExistence type="predicted"/>
<evidence type="ECO:0000313" key="2">
    <source>
        <dbReference type="Proteomes" id="UP000808349"/>
    </source>
</evidence>
<dbReference type="AlphaFoldDB" id="A0A9D7SAD8"/>
<evidence type="ECO:0000313" key="1">
    <source>
        <dbReference type="EMBL" id="MBK9718304.1"/>
    </source>
</evidence>
<organism evidence="1 2">
    <name type="scientific">Candidatus Defluviibacterium haderslevense</name>
    <dbReference type="NCBI Taxonomy" id="2981993"/>
    <lineage>
        <taxon>Bacteria</taxon>
        <taxon>Pseudomonadati</taxon>
        <taxon>Bacteroidota</taxon>
        <taxon>Saprospiria</taxon>
        <taxon>Saprospirales</taxon>
        <taxon>Saprospiraceae</taxon>
        <taxon>Candidatus Defluviibacterium</taxon>
    </lineage>
</organism>
<comment type="caution">
    <text evidence="1">The sequence shown here is derived from an EMBL/GenBank/DDBJ whole genome shotgun (WGS) entry which is preliminary data.</text>
</comment>
<dbReference type="EMBL" id="JADKFW010000010">
    <property type="protein sequence ID" value="MBK9718304.1"/>
    <property type="molecule type" value="Genomic_DNA"/>
</dbReference>
<dbReference type="Proteomes" id="UP000808349">
    <property type="component" value="Unassembled WGS sequence"/>
</dbReference>
<accession>A0A9D7SAD8</accession>
<protein>
    <submittedName>
        <fullName evidence="1">Uncharacterized protein</fullName>
    </submittedName>
</protein>
<sequence>MEPNFGKIIIEHIENIWSPNISKTDFKEFDMNHVNYVYYPDCQQLIMWLPNDGYKYQTFKMIDLDRSQMIIEDPVQNRLSGSIQIVMDSLEFLPAHYCIEVEMKDTIIHKLYFQKLEPNIEVVEKPLMIPISEPVSDLLKDRRRYYDSAGKLIPDDIDFRESKMKELYSAQDRKLEIDEQGRSGTIHYIEGNINIPFDYEFGGGNCIVYIFIPTEAQWFAATGIPLERRKEIIEFVAVTIKLQKVPNSSVIITDQYISYYES</sequence>
<gene>
    <name evidence="1" type="ORF">IPO85_12500</name>
</gene>
<reference evidence="1 2" key="1">
    <citation type="submission" date="2020-10" db="EMBL/GenBank/DDBJ databases">
        <title>Connecting structure to function with the recovery of over 1000 high-quality activated sludge metagenome-assembled genomes encoding full-length rRNA genes using long-read sequencing.</title>
        <authorList>
            <person name="Singleton C.M."/>
            <person name="Petriglieri F."/>
            <person name="Kristensen J.M."/>
            <person name="Kirkegaard R.H."/>
            <person name="Michaelsen T.Y."/>
            <person name="Andersen M.H."/>
            <person name="Karst S.M."/>
            <person name="Dueholm M.S."/>
            <person name="Nielsen P.H."/>
            <person name="Albertsen M."/>
        </authorList>
    </citation>
    <scope>NUCLEOTIDE SEQUENCE [LARGE SCALE GENOMIC DNA]</scope>
    <source>
        <strain evidence="1">Ribe_18-Q3-R11-54_BAT3C.373</strain>
    </source>
</reference>
<name>A0A9D7SAD8_9BACT</name>